<dbReference type="KEGG" id="ccal:108625564"/>
<dbReference type="RefSeq" id="XP_017881150.1">
    <property type="nucleotide sequence ID" value="XM_018025661.1"/>
</dbReference>
<dbReference type="AlphaFoldDB" id="A0AAJ7J0K3"/>
<dbReference type="PANTHER" id="PTHR47331">
    <property type="entry name" value="PHD-TYPE DOMAIN-CONTAINING PROTEIN"/>
    <property type="match status" value="1"/>
</dbReference>
<dbReference type="PANTHER" id="PTHR47331:SF1">
    <property type="entry name" value="GAG-LIKE PROTEIN"/>
    <property type="match status" value="1"/>
</dbReference>
<evidence type="ECO:0000259" key="1">
    <source>
        <dbReference type="PROSITE" id="PS50994"/>
    </source>
</evidence>
<accession>A0AAJ7J0K3</accession>
<dbReference type="PROSITE" id="PS50994">
    <property type="entry name" value="INTEGRASE"/>
    <property type="match status" value="1"/>
</dbReference>
<name>A0AAJ7J0K3_9HYME</name>
<reference evidence="3" key="1">
    <citation type="submission" date="2025-08" db="UniProtKB">
        <authorList>
            <consortium name="RefSeq"/>
        </authorList>
    </citation>
    <scope>IDENTIFICATION</scope>
    <source>
        <tissue evidence="3">Whole body</tissue>
    </source>
</reference>
<dbReference type="InterPro" id="IPR036397">
    <property type="entry name" value="RNaseH_sf"/>
</dbReference>
<keyword evidence="2" id="KW-1185">Reference proteome</keyword>
<protein>
    <submittedName>
        <fullName evidence="3">Uncharacterized protein LOC108625564</fullName>
    </submittedName>
</protein>
<proteinExistence type="predicted"/>
<dbReference type="GeneID" id="108625564"/>
<dbReference type="InterPro" id="IPR012337">
    <property type="entry name" value="RNaseH-like_sf"/>
</dbReference>
<dbReference type="InterPro" id="IPR040676">
    <property type="entry name" value="DUF5641"/>
</dbReference>
<dbReference type="SUPFAM" id="SSF53098">
    <property type="entry name" value="Ribonuclease H-like"/>
    <property type="match status" value="1"/>
</dbReference>
<evidence type="ECO:0000313" key="3">
    <source>
        <dbReference type="RefSeq" id="XP_017881150.1"/>
    </source>
</evidence>
<sequence>MTTAAFLDALDNFIGRRGRPSVIYSDNGTNFVGANNIFDKLNWHTIAKTSSAKRINWIFNPPTAAWWGGWWERLVGMVKVILRKVLRKACLTYDQMYTVLINCERTINSRPLTYVSESPEDLKPLTPAMFLNDVGESECPDIDIFRKTDLNKAIRRRQEVMEHLRERFRREYLSQLVFKGDTKETRAIKVGDIVIIGDDNRKRINWPLAKVERLIEGRDGVVRVAILKTKDGILNRPLQRIYPLEIESNTVHENETNEIVTDKTIPKSVSEERCEPKVSGNADKVLQTRSGRIIKKPGYYA</sequence>
<dbReference type="Pfam" id="PF18701">
    <property type="entry name" value="DUF5641"/>
    <property type="match status" value="1"/>
</dbReference>
<dbReference type="GO" id="GO:0015074">
    <property type="term" value="P:DNA integration"/>
    <property type="evidence" value="ECO:0007669"/>
    <property type="project" value="InterPro"/>
</dbReference>
<dbReference type="Gene3D" id="3.30.420.10">
    <property type="entry name" value="Ribonuclease H-like superfamily/Ribonuclease H"/>
    <property type="match status" value="1"/>
</dbReference>
<evidence type="ECO:0000313" key="2">
    <source>
        <dbReference type="Proteomes" id="UP000694925"/>
    </source>
</evidence>
<dbReference type="GO" id="GO:0003676">
    <property type="term" value="F:nucleic acid binding"/>
    <property type="evidence" value="ECO:0007669"/>
    <property type="project" value="InterPro"/>
</dbReference>
<feature type="domain" description="Integrase catalytic" evidence="1">
    <location>
        <begin position="1"/>
        <end position="135"/>
    </location>
</feature>
<dbReference type="InterPro" id="IPR001584">
    <property type="entry name" value="Integrase_cat-core"/>
</dbReference>
<gene>
    <name evidence="3" type="primary">LOC108625564</name>
</gene>
<organism evidence="2 3">
    <name type="scientific">Ceratina calcarata</name>
    <dbReference type="NCBI Taxonomy" id="156304"/>
    <lineage>
        <taxon>Eukaryota</taxon>
        <taxon>Metazoa</taxon>
        <taxon>Ecdysozoa</taxon>
        <taxon>Arthropoda</taxon>
        <taxon>Hexapoda</taxon>
        <taxon>Insecta</taxon>
        <taxon>Pterygota</taxon>
        <taxon>Neoptera</taxon>
        <taxon>Endopterygota</taxon>
        <taxon>Hymenoptera</taxon>
        <taxon>Apocrita</taxon>
        <taxon>Aculeata</taxon>
        <taxon>Apoidea</taxon>
        <taxon>Anthophila</taxon>
        <taxon>Apidae</taxon>
        <taxon>Ceratina</taxon>
        <taxon>Zadontomerus</taxon>
    </lineage>
</organism>
<dbReference type="Proteomes" id="UP000694925">
    <property type="component" value="Unplaced"/>
</dbReference>